<keyword evidence="1" id="KW-0812">Transmembrane</keyword>
<sequence>MQHGLGWPHTLRVAEGNVALLRLDANSTDKLSCVVTTPSGLTFNVQSPPSNRYASWSAGCGVRVRNVVMDDEGRWRLSAVRANKTITGWTELYVEESTTSYSAPPISLKDGQTEMEVELTTLENSYCLVSKPFAESSLVPGQCSVTLDRTTRAIQGNWNVILGLPGHVAELNIQRLISVESERLDVGYIYDRTENKLNLYCNIVHTSKNITFCRFQKTTDSFGYNVMDGLSDGRHSYYGGGFDQKQCGMTIENPVAQDFGTWRCSLGLQMWVGTHIVPQTPMQALISVAQNTQNSRVVRDLMIAEQNIRTVFVQAEMPFTLTCRAGVSLAYCWFQHPNGTQYTPGQQVNEEQTFWYTGESLQIGDCGITFSHVTSDDAGRWICHMGPRDQLGVEITDSILLRVTGPLAAVEKEVGTGIGGLATLNCHTANGNRPLDYCRFLSPRMLGLRVDESVTADSAILNRYYFTPGQSLDHGECSLTINPVLEEDIGVWSCAALINQEALEARDHIRLYIDGSATQLSTAGIVGMSVGLAVLLVALVGVLWYRRFGFALPWRRSTATTSENAFPMAARVSSDSSSLDSQ</sequence>
<feature type="domain" description="Immunoglobulin" evidence="2">
    <location>
        <begin position="8"/>
        <end position="95"/>
    </location>
</feature>
<name>A0ABN8IP73_9NEOP</name>
<evidence type="ECO:0000256" key="1">
    <source>
        <dbReference type="SAM" id="Phobius"/>
    </source>
</evidence>
<keyword evidence="1" id="KW-1133">Transmembrane helix</keyword>
<feature type="transmembrane region" description="Helical" evidence="1">
    <location>
        <begin position="523"/>
        <end position="545"/>
    </location>
</feature>
<protein>
    <recommendedName>
        <fullName evidence="2">Immunoglobulin domain-containing protein</fullName>
    </recommendedName>
</protein>
<dbReference type="EMBL" id="OW152815">
    <property type="protein sequence ID" value="CAH2062884.1"/>
    <property type="molecule type" value="Genomic_DNA"/>
</dbReference>
<dbReference type="Proteomes" id="UP000837857">
    <property type="component" value="Chromosome 3"/>
</dbReference>
<proteinExistence type="predicted"/>
<organism evidence="3 4">
    <name type="scientific">Iphiclides podalirius</name>
    <name type="common">scarce swallowtail</name>
    <dbReference type="NCBI Taxonomy" id="110791"/>
    <lineage>
        <taxon>Eukaryota</taxon>
        <taxon>Metazoa</taxon>
        <taxon>Ecdysozoa</taxon>
        <taxon>Arthropoda</taxon>
        <taxon>Hexapoda</taxon>
        <taxon>Insecta</taxon>
        <taxon>Pterygota</taxon>
        <taxon>Neoptera</taxon>
        <taxon>Endopterygota</taxon>
        <taxon>Lepidoptera</taxon>
        <taxon>Glossata</taxon>
        <taxon>Ditrysia</taxon>
        <taxon>Papilionoidea</taxon>
        <taxon>Papilionidae</taxon>
        <taxon>Papilioninae</taxon>
        <taxon>Iphiclides</taxon>
    </lineage>
</organism>
<dbReference type="InterPro" id="IPR036179">
    <property type="entry name" value="Ig-like_dom_sf"/>
</dbReference>
<evidence type="ECO:0000313" key="3">
    <source>
        <dbReference type="EMBL" id="CAH2062884.1"/>
    </source>
</evidence>
<keyword evidence="4" id="KW-1185">Reference proteome</keyword>
<evidence type="ECO:0000259" key="2">
    <source>
        <dbReference type="SMART" id="SM00409"/>
    </source>
</evidence>
<reference evidence="3" key="1">
    <citation type="submission" date="2022-03" db="EMBL/GenBank/DDBJ databases">
        <authorList>
            <person name="Martin H S."/>
        </authorList>
    </citation>
    <scope>NUCLEOTIDE SEQUENCE</scope>
</reference>
<gene>
    <name evidence="3" type="ORF">IPOD504_LOCUS12261</name>
</gene>
<evidence type="ECO:0000313" key="4">
    <source>
        <dbReference type="Proteomes" id="UP000837857"/>
    </source>
</evidence>
<dbReference type="SUPFAM" id="SSF48726">
    <property type="entry name" value="Immunoglobulin"/>
    <property type="match status" value="2"/>
</dbReference>
<feature type="non-terminal residue" evidence="3">
    <location>
        <position position="582"/>
    </location>
</feature>
<feature type="domain" description="Immunoglobulin" evidence="2">
    <location>
        <begin position="308"/>
        <end position="404"/>
    </location>
</feature>
<keyword evidence="1" id="KW-0472">Membrane</keyword>
<dbReference type="InterPro" id="IPR003599">
    <property type="entry name" value="Ig_sub"/>
</dbReference>
<accession>A0ABN8IP73</accession>
<feature type="domain" description="Immunoglobulin" evidence="2">
    <location>
        <begin position="411"/>
        <end position="514"/>
    </location>
</feature>
<dbReference type="SMART" id="SM00409">
    <property type="entry name" value="IG"/>
    <property type="match status" value="3"/>
</dbReference>